<dbReference type="GO" id="GO:0005524">
    <property type="term" value="F:ATP binding"/>
    <property type="evidence" value="ECO:0007669"/>
    <property type="project" value="InterPro"/>
</dbReference>
<dbReference type="InterPro" id="IPR013815">
    <property type="entry name" value="ATP_grasp_subdomain_1"/>
</dbReference>
<dbReference type="Gene3D" id="3.40.50.20">
    <property type="match status" value="1"/>
</dbReference>
<accession>A0A517Y8L7</accession>
<dbReference type="KEGG" id="aagg:ETAA8_16600"/>
<dbReference type="GO" id="GO:0016874">
    <property type="term" value="F:ligase activity"/>
    <property type="evidence" value="ECO:0007669"/>
    <property type="project" value="UniProtKB-KW"/>
</dbReference>
<name>A0A517Y8L7_9BACT</name>
<evidence type="ECO:0000313" key="1">
    <source>
        <dbReference type="EMBL" id="QDU26580.1"/>
    </source>
</evidence>
<organism evidence="1 2">
    <name type="scientific">Anatilimnocola aggregata</name>
    <dbReference type="NCBI Taxonomy" id="2528021"/>
    <lineage>
        <taxon>Bacteria</taxon>
        <taxon>Pseudomonadati</taxon>
        <taxon>Planctomycetota</taxon>
        <taxon>Planctomycetia</taxon>
        <taxon>Pirellulales</taxon>
        <taxon>Pirellulaceae</taxon>
        <taxon>Anatilimnocola</taxon>
    </lineage>
</organism>
<dbReference type="EMBL" id="CP036274">
    <property type="protein sequence ID" value="QDU26580.1"/>
    <property type="molecule type" value="Genomic_DNA"/>
</dbReference>
<dbReference type="EC" id="6.3.3.5" evidence="1"/>
<dbReference type="PANTHER" id="PTHR39217">
    <property type="match status" value="1"/>
</dbReference>
<dbReference type="Gene3D" id="3.30.470.20">
    <property type="entry name" value="ATP-grasp fold, B domain"/>
    <property type="match status" value="1"/>
</dbReference>
<reference evidence="1 2" key="1">
    <citation type="submission" date="2019-02" db="EMBL/GenBank/DDBJ databases">
        <title>Deep-cultivation of Planctomycetes and their phenomic and genomic characterization uncovers novel biology.</title>
        <authorList>
            <person name="Wiegand S."/>
            <person name="Jogler M."/>
            <person name="Boedeker C."/>
            <person name="Pinto D."/>
            <person name="Vollmers J."/>
            <person name="Rivas-Marin E."/>
            <person name="Kohn T."/>
            <person name="Peeters S.H."/>
            <person name="Heuer A."/>
            <person name="Rast P."/>
            <person name="Oberbeckmann S."/>
            <person name="Bunk B."/>
            <person name="Jeske O."/>
            <person name="Meyerdierks A."/>
            <person name="Storesund J.E."/>
            <person name="Kallscheuer N."/>
            <person name="Luecker S."/>
            <person name="Lage O.M."/>
            <person name="Pohl T."/>
            <person name="Merkel B.J."/>
            <person name="Hornburger P."/>
            <person name="Mueller R.-W."/>
            <person name="Bruemmer F."/>
            <person name="Labrenz M."/>
            <person name="Spormann A.M."/>
            <person name="Op den Camp H."/>
            <person name="Overmann J."/>
            <person name="Amann R."/>
            <person name="Jetten M.S.M."/>
            <person name="Mascher T."/>
            <person name="Medema M.H."/>
            <person name="Devos D.P."/>
            <person name="Kaster A.-K."/>
            <person name="Ovreas L."/>
            <person name="Rohde M."/>
            <person name="Galperin M.Y."/>
            <person name="Jogler C."/>
        </authorList>
    </citation>
    <scope>NUCLEOTIDE SEQUENCE [LARGE SCALE GENOMIC DNA]</scope>
    <source>
        <strain evidence="1 2">ETA_A8</strain>
    </source>
</reference>
<evidence type="ECO:0000313" key="2">
    <source>
        <dbReference type="Proteomes" id="UP000315017"/>
    </source>
</evidence>
<dbReference type="SUPFAM" id="SSF56059">
    <property type="entry name" value="Glutathione synthetase ATP-binding domain-like"/>
    <property type="match status" value="1"/>
</dbReference>
<keyword evidence="2" id="KW-1185">Reference proteome</keyword>
<dbReference type="Proteomes" id="UP000315017">
    <property type="component" value="Chromosome"/>
</dbReference>
<gene>
    <name evidence="1" type="primary">dcsG</name>
    <name evidence="1" type="ORF">ETAA8_16600</name>
</gene>
<protein>
    <submittedName>
        <fullName evidence="1">Cycloserine biosynthesis protein DcsG</fullName>
        <ecNumber evidence="1">6.3.3.5</ecNumber>
    </submittedName>
</protein>
<dbReference type="Gene3D" id="3.30.1490.20">
    <property type="entry name" value="ATP-grasp fold, A domain"/>
    <property type="match status" value="1"/>
</dbReference>
<sequence>MIRPPSQRIGIVTSGAEKLADYFPTAAEPAFVPTEPPFTPDDQLLVDELRRRGHHVSAVVWGVETSQLMDRYDRLIVRSPWDYMDSDEQRKGFLRWLEGLGATGIAVENELPVMLWLMDKCYLLDFAAVGVPIVPTQLIPVGETLDLEALVEQHIAAVIKPAVSAAGAGLEFLPNRQAAQAFQQEFVDRCQRGAQLVQPFLPEIQTNGEWSLVYFGGEYSHGIHKLPARSQIMVHAERGGSLRFADPPAVVRELGDRSAAAVPRAFANSGVGSCRMPLYLRIDVIETPAGALLSECEGVEPELFFRARFGSAPRFADLIENRSI</sequence>
<dbReference type="AlphaFoldDB" id="A0A517Y8L7"/>
<proteinExistence type="predicted"/>
<dbReference type="InterPro" id="IPR053191">
    <property type="entry name" value="DcsG_Biosynth_Enzyme"/>
</dbReference>
<keyword evidence="1" id="KW-0436">Ligase</keyword>
<dbReference type="PANTHER" id="PTHR39217:SF1">
    <property type="entry name" value="GLUTATHIONE SYNTHETASE"/>
    <property type="match status" value="1"/>
</dbReference>